<keyword evidence="3 7" id="KW-1133">Transmembrane helix</keyword>
<evidence type="ECO:0000256" key="6">
    <source>
        <dbReference type="SAM" id="MobiDB-lite"/>
    </source>
</evidence>
<keyword evidence="4 7" id="KW-0472">Membrane</keyword>
<dbReference type="Gene3D" id="2.10.109.10">
    <property type="entry name" value="Umud Fragment, subunit A"/>
    <property type="match status" value="1"/>
</dbReference>
<evidence type="ECO:0000256" key="7">
    <source>
        <dbReference type="SAM" id="Phobius"/>
    </source>
</evidence>
<dbReference type="GO" id="GO:0006465">
    <property type="term" value="P:signal peptide processing"/>
    <property type="evidence" value="ECO:0007669"/>
    <property type="project" value="UniProtKB-UniRule"/>
</dbReference>
<evidence type="ECO:0000256" key="5">
    <source>
        <dbReference type="NCBIfam" id="TIGR02228"/>
    </source>
</evidence>
<dbReference type="GO" id="GO:0009003">
    <property type="term" value="F:signal peptidase activity"/>
    <property type="evidence" value="ECO:0007669"/>
    <property type="project" value="UniProtKB-EC"/>
</dbReference>
<sequence>MEKIKKLGKVGYYIFFGALVFVALVVVVSAFPIQGNIQIKVVESGSMEPAIKVGSVALIKPVSSYKIGDIITFEGNFKNAKGQKVPTTHRIIEMRVDRGNPIYITKGDANEEPDSKEIPQSQVIGKVYLAIPYLGYAIAAARTTYGFLALVIIPAAIVVWDQSGKIWGEIKRMRAKRKEDSEPPREETSENTV</sequence>
<reference evidence="8 9" key="1">
    <citation type="journal article" date="2016" name="Nat. Commun.">
        <title>Thousands of microbial genomes shed light on interconnected biogeochemical processes in an aquifer system.</title>
        <authorList>
            <person name="Anantharaman K."/>
            <person name="Brown C.T."/>
            <person name="Hug L.A."/>
            <person name="Sharon I."/>
            <person name="Castelle C.J."/>
            <person name="Probst A.J."/>
            <person name="Thomas B.C."/>
            <person name="Singh A."/>
            <person name="Wilkins M.J."/>
            <person name="Karaoz U."/>
            <person name="Brodie E.L."/>
            <person name="Williams K.H."/>
            <person name="Hubbard S.S."/>
            <person name="Banfield J.F."/>
        </authorList>
    </citation>
    <scope>NUCLEOTIDE SEQUENCE [LARGE SCALE GENOMIC DNA]</scope>
</reference>
<comment type="caution">
    <text evidence="8">The sequence shown here is derived from an EMBL/GenBank/DDBJ whole genome shotgun (WGS) entry which is preliminary data.</text>
</comment>
<protein>
    <recommendedName>
        <fullName evidence="5">Signal peptidase I</fullName>
        <ecNumber evidence="5">3.4.21.89</ecNumber>
    </recommendedName>
</protein>
<dbReference type="EC" id="3.4.21.89" evidence="5"/>
<accession>A0A1G2KNI0</accession>
<dbReference type="GO" id="GO:0004252">
    <property type="term" value="F:serine-type endopeptidase activity"/>
    <property type="evidence" value="ECO:0007669"/>
    <property type="project" value="UniProtKB-UniRule"/>
</dbReference>
<feature type="transmembrane region" description="Helical" evidence="7">
    <location>
        <begin position="12"/>
        <end position="31"/>
    </location>
</feature>
<feature type="region of interest" description="Disordered" evidence="6">
    <location>
        <begin position="174"/>
        <end position="193"/>
    </location>
</feature>
<proteinExistence type="predicted"/>
<dbReference type="GO" id="GO:0016020">
    <property type="term" value="C:membrane"/>
    <property type="evidence" value="ECO:0007669"/>
    <property type="project" value="UniProtKB-SubCell"/>
</dbReference>
<dbReference type="Proteomes" id="UP000178710">
    <property type="component" value="Unassembled WGS sequence"/>
</dbReference>
<keyword evidence="2 7" id="KW-0812">Transmembrane</keyword>
<organism evidence="8 9">
    <name type="scientific">Candidatus Sungbacteria bacterium RIFCSPHIGHO2_02_FULL_49_20</name>
    <dbReference type="NCBI Taxonomy" id="1802272"/>
    <lineage>
        <taxon>Bacteria</taxon>
        <taxon>Candidatus Sungiibacteriota</taxon>
    </lineage>
</organism>
<dbReference type="NCBIfam" id="TIGR02228">
    <property type="entry name" value="sigpep_I_arch"/>
    <property type="match status" value="1"/>
</dbReference>
<dbReference type="AlphaFoldDB" id="A0A1G2KNI0"/>
<dbReference type="InterPro" id="IPR001733">
    <property type="entry name" value="Peptidase_S26B"/>
</dbReference>
<evidence type="ECO:0000256" key="2">
    <source>
        <dbReference type="ARBA" id="ARBA00022692"/>
    </source>
</evidence>
<name>A0A1G2KNI0_9BACT</name>
<evidence type="ECO:0000313" key="8">
    <source>
        <dbReference type="EMBL" id="OHA00975.1"/>
    </source>
</evidence>
<dbReference type="PANTHER" id="PTHR10806">
    <property type="entry name" value="SIGNAL PEPTIDASE COMPLEX CATALYTIC SUBUNIT SEC11"/>
    <property type="match status" value="1"/>
</dbReference>
<gene>
    <name evidence="8" type="ORF">A3C12_03380</name>
</gene>
<dbReference type="CDD" id="cd06530">
    <property type="entry name" value="S26_SPase_I"/>
    <property type="match status" value="1"/>
</dbReference>
<evidence type="ECO:0000256" key="3">
    <source>
        <dbReference type="ARBA" id="ARBA00022989"/>
    </source>
</evidence>
<dbReference type="SUPFAM" id="SSF51306">
    <property type="entry name" value="LexA/Signal peptidase"/>
    <property type="match status" value="1"/>
</dbReference>
<evidence type="ECO:0000256" key="4">
    <source>
        <dbReference type="ARBA" id="ARBA00023136"/>
    </source>
</evidence>
<comment type="subcellular location">
    <subcellularLocation>
        <location evidence="1">Membrane</location>
    </subcellularLocation>
</comment>
<dbReference type="InterPro" id="IPR019533">
    <property type="entry name" value="Peptidase_S26"/>
</dbReference>
<dbReference type="InterPro" id="IPR036286">
    <property type="entry name" value="LexA/Signal_pep-like_sf"/>
</dbReference>
<evidence type="ECO:0000256" key="1">
    <source>
        <dbReference type="ARBA" id="ARBA00004370"/>
    </source>
</evidence>
<feature type="transmembrane region" description="Helical" evidence="7">
    <location>
        <begin position="147"/>
        <end position="168"/>
    </location>
</feature>
<dbReference type="PANTHER" id="PTHR10806:SF6">
    <property type="entry name" value="SIGNAL PEPTIDASE COMPLEX CATALYTIC SUBUNIT SEC11"/>
    <property type="match status" value="1"/>
</dbReference>
<dbReference type="EMBL" id="MHQK01000042">
    <property type="protein sequence ID" value="OHA00975.1"/>
    <property type="molecule type" value="Genomic_DNA"/>
</dbReference>
<evidence type="ECO:0000313" key="9">
    <source>
        <dbReference type="Proteomes" id="UP000178710"/>
    </source>
</evidence>